<dbReference type="Gene3D" id="3.80.10.10">
    <property type="entry name" value="Ribonuclease Inhibitor"/>
    <property type="match status" value="1"/>
</dbReference>
<name>C4XXP8_CLAL4</name>
<dbReference type="InParanoid" id="C4XXP8"/>
<dbReference type="EMBL" id="CH408076">
    <property type="protein sequence ID" value="EEQ36597.1"/>
    <property type="molecule type" value="Genomic_DNA"/>
</dbReference>
<evidence type="ECO:0000313" key="5">
    <source>
        <dbReference type="Proteomes" id="UP000007703"/>
    </source>
</evidence>
<dbReference type="Proteomes" id="UP000007703">
    <property type="component" value="Unassembled WGS sequence"/>
</dbReference>
<dbReference type="OMA" id="YDVSYQE"/>
<dbReference type="GO" id="GO:0005737">
    <property type="term" value="C:cytoplasm"/>
    <property type="evidence" value="ECO:0007669"/>
    <property type="project" value="TreeGrafter"/>
</dbReference>
<organism evidence="4 5">
    <name type="scientific">Clavispora lusitaniae (strain ATCC 42720)</name>
    <name type="common">Yeast</name>
    <name type="synonym">Candida lusitaniae</name>
    <dbReference type="NCBI Taxonomy" id="306902"/>
    <lineage>
        <taxon>Eukaryota</taxon>
        <taxon>Fungi</taxon>
        <taxon>Dikarya</taxon>
        <taxon>Ascomycota</taxon>
        <taxon>Saccharomycotina</taxon>
        <taxon>Pichiomycetes</taxon>
        <taxon>Metschnikowiaceae</taxon>
        <taxon>Clavispora</taxon>
    </lineage>
</organism>
<sequence>MMRVSFSNWSTPEVPDTCIEFRMEKNNPLLPFAFSTSYADEKIPLNTTPRERHVIDENASSMYHTRTSAKTMSVNRPALHFAPALKRKQGESFNEKDDIKRIEFDNDFFHHPGPSTLQDSDPETGNENQDFVAETLPSSPPVLPQMSEYDQTVSTYTIPDSPIDPDCTFRDLNTSPVKPERPRLQTSNQSSEADFGIDQFNRFKTSSYIQCPSTDMDPEDYQSNYEKKQNATAREIILQAFDDVSLSVSLVGMDLTEIPDEVKDLNSLVKFDEHSMPSSYQLYLTNNRLRSLNPALFKFEKLNVLSLRLNKLRNIPSAIGQLVNLVDLNISINQLKWLPAQILELPNLITFSAGPNPFISVDEDTIEVRGDAAEVYPRIYMLGHKLNHVSRIKYFQPAKYVPSLKTLCLNTIARYDVTYRETRTWKKSTPRILHTAIAAAVHKGKYEEKCNECDTIVVEPYAHVFEWWDVLGNKNIPFKREFCSGQCVTKYKSRTKALSLSR</sequence>
<feature type="region of interest" description="Disordered" evidence="3">
    <location>
        <begin position="106"/>
        <end position="146"/>
    </location>
</feature>
<evidence type="ECO:0000256" key="2">
    <source>
        <dbReference type="ARBA" id="ARBA00022737"/>
    </source>
</evidence>
<dbReference type="STRING" id="306902.C4XXP8"/>
<reference evidence="4 5" key="1">
    <citation type="journal article" date="2009" name="Nature">
        <title>Evolution of pathogenicity and sexual reproduction in eight Candida genomes.</title>
        <authorList>
            <person name="Butler G."/>
            <person name="Rasmussen M.D."/>
            <person name="Lin M.F."/>
            <person name="Santos M.A."/>
            <person name="Sakthikumar S."/>
            <person name="Munro C.A."/>
            <person name="Rheinbay E."/>
            <person name="Grabherr M."/>
            <person name="Forche A."/>
            <person name="Reedy J.L."/>
            <person name="Agrafioti I."/>
            <person name="Arnaud M.B."/>
            <person name="Bates S."/>
            <person name="Brown A.J."/>
            <person name="Brunke S."/>
            <person name="Costanzo M.C."/>
            <person name="Fitzpatrick D.A."/>
            <person name="de Groot P.W."/>
            <person name="Harris D."/>
            <person name="Hoyer L.L."/>
            <person name="Hube B."/>
            <person name="Klis F.M."/>
            <person name="Kodira C."/>
            <person name="Lennard N."/>
            <person name="Logue M.E."/>
            <person name="Martin R."/>
            <person name="Neiman A.M."/>
            <person name="Nikolaou E."/>
            <person name="Quail M.A."/>
            <person name="Quinn J."/>
            <person name="Santos M.C."/>
            <person name="Schmitzberger F.F."/>
            <person name="Sherlock G."/>
            <person name="Shah P."/>
            <person name="Silverstein K.A."/>
            <person name="Skrzypek M.S."/>
            <person name="Soll D."/>
            <person name="Staggs R."/>
            <person name="Stansfield I."/>
            <person name="Stumpf M.P."/>
            <person name="Sudbery P.E."/>
            <person name="Srikantha T."/>
            <person name="Zeng Q."/>
            <person name="Berman J."/>
            <person name="Berriman M."/>
            <person name="Heitman J."/>
            <person name="Gow N.A."/>
            <person name="Lorenz M.C."/>
            <person name="Birren B.W."/>
            <person name="Kellis M."/>
            <person name="Cuomo C.A."/>
        </authorList>
    </citation>
    <scope>NUCLEOTIDE SEQUENCE [LARGE SCALE GENOMIC DNA]</scope>
    <source>
        <strain evidence="4 5">ATCC 42720</strain>
    </source>
</reference>
<dbReference type="HOGENOM" id="CLU_030658_0_0_1"/>
<protein>
    <recommendedName>
        <fullName evidence="6">Leucine-rich repeat-containing protein</fullName>
    </recommendedName>
</protein>
<keyword evidence="1" id="KW-0433">Leucine-rich repeat</keyword>
<dbReference type="VEuPathDB" id="FungiDB:CLUG_00720"/>
<dbReference type="Pfam" id="PF13855">
    <property type="entry name" value="LRR_8"/>
    <property type="match status" value="1"/>
</dbReference>
<evidence type="ECO:0000256" key="3">
    <source>
        <dbReference type="SAM" id="MobiDB-lite"/>
    </source>
</evidence>
<dbReference type="GeneID" id="8500413"/>
<dbReference type="SUPFAM" id="SSF52058">
    <property type="entry name" value="L domain-like"/>
    <property type="match status" value="1"/>
</dbReference>
<proteinExistence type="predicted"/>
<evidence type="ECO:0008006" key="6">
    <source>
        <dbReference type="Google" id="ProtNLM"/>
    </source>
</evidence>
<feature type="compositionally biased region" description="Polar residues" evidence="3">
    <location>
        <begin position="115"/>
        <end position="129"/>
    </location>
</feature>
<dbReference type="OrthoDB" id="1517790at2759"/>
<accession>C4XXP8</accession>
<gene>
    <name evidence="4" type="ORF">CLUG_00720</name>
</gene>
<dbReference type="PANTHER" id="PTHR48051:SF1">
    <property type="entry name" value="RAS SUPPRESSOR PROTEIN 1"/>
    <property type="match status" value="1"/>
</dbReference>
<dbReference type="InterPro" id="IPR050216">
    <property type="entry name" value="LRR_domain-containing"/>
</dbReference>
<keyword evidence="2" id="KW-0677">Repeat</keyword>
<evidence type="ECO:0000256" key="1">
    <source>
        <dbReference type="ARBA" id="ARBA00022614"/>
    </source>
</evidence>
<dbReference type="AlphaFoldDB" id="C4XXP8"/>
<dbReference type="PANTHER" id="PTHR48051">
    <property type="match status" value="1"/>
</dbReference>
<evidence type="ECO:0000313" key="4">
    <source>
        <dbReference type="EMBL" id="EEQ36597.1"/>
    </source>
</evidence>
<dbReference type="InterPro" id="IPR001611">
    <property type="entry name" value="Leu-rich_rpt"/>
</dbReference>
<dbReference type="KEGG" id="clu:CLUG_00720"/>
<dbReference type="InterPro" id="IPR032675">
    <property type="entry name" value="LRR_dom_sf"/>
</dbReference>
<feature type="region of interest" description="Disordered" evidence="3">
    <location>
        <begin position="158"/>
        <end position="196"/>
    </location>
</feature>